<dbReference type="SUPFAM" id="SSF56281">
    <property type="entry name" value="Metallo-hydrolase/oxidoreductase"/>
    <property type="match status" value="1"/>
</dbReference>
<evidence type="ECO:0000256" key="1">
    <source>
        <dbReference type="ARBA" id="ARBA00001947"/>
    </source>
</evidence>
<dbReference type="Proteomes" id="UP001138709">
    <property type="component" value="Unassembled WGS sequence"/>
</dbReference>
<dbReference type="Pfam" id="PF00753">
    <property type="entry name" value="Lactamase_B"/>
    <property type="match status" value="1"/>
</dbReference>
<dbReference type="Gene3D" id="3.60.15.10">
    <property type="entry name" value="Ribonuclease Z/Hydroxyacylglutathione hydrolase-like"/>
    <property type="match status" value="1"/>
</dbReference>
<dbReference type="RefSeq" id="WP_211846480.1">
    <property type="nucleotide sequence ID" value="NZ_JAAEDL010000008.1"/>
</dbReference>
<evidence type="ECO:0000313" key="8">
    <source>
        <dbReference type="Proteomes" id="UP001138709"/>
    </source>
</evidence>
<evidence type="ECO:0000256" key="4">
    <source>
        <dbReference type="ARBA" id="ARBA00022801"/>
    </source>
</evidence>
<keyword evidence="5" id="KW-0862">Zinc</keyword>
<dbReference type="PANTHER" id="PTHR42978:SF2">
    <property type="entry name" value="102 KBASES UNSTABLE REGION: FROM 1 TO 119443"/>
    <property type="match status" value="1"/>
</dbReference>
<evidence type="ECO:0000313" key="7">
    <source>
        <dbReference type="EMBL" id="MBR0680955.1"/>
    </source>
</evidence>
<dbReference type="SMART" id="SM00849">
    <property type="entry name" value="Lactamase_B"/>
    <property type="match status" value="1"/>
</dbReference>
<evidence type="ECO:0000259" key="6">
    <source>
        <dbReference type="SMART" id="SM00849"/>
    </source>
</evidence>
<accession>A0A9X9XB69</accession>
<comment type="caution">
    <text evidence="7">The sequence shown here is derived from an EMBL/GenBank/DDBJ whole genome shotgun (WGS) entry which is preliminary data.</text>
</comment>
<dbReference type="EMBL" id="JAAEDL010000008">
    <property type="protein sequence ID" value="MBR0680955.1"/>
    <property type="molecule type" value="Genomic_DNA"/>
</dbReference>
<keyword evidence="4" id="KW-0378">Hydrolase</keyword>
<gene>
    <name evidence="7" type="ORF">GXW74_10695</name>
</gene>
<dbReference type="InterPro" id="IPR001279">
    <property type="entry name" value="Metallo-B-lactamas"/>
</dbReference>
<name>A0A9X9XB69_9PROT</name>
<dbReference type="PANTHER" id="PTHR42978">
    <property type="entry name" value="QUORUM-QUENCHING LACTONASE YTNP-RELATED-RELATED"/>
    <property type="match status" value="1"/>
</dbReference>
<dbReference type="AlphaFoldDB" id="A0A9X9XB69"/>
<reference evidence="7" key="2">
    <citation type="journal article" date="2021" name="Syst. Appl. Microbiol.">
        <title>Roseomonas hellenica sp. nov., isolated from roots of wild-growing Alkanna tinctoria.</title>
        <authorList>
            <person name="Rat A."/>
            <person name="Naranjo H.D."/>
            <person name="Lebbe L."/>
            <person name="Cnockaert M."/>
            <person name="Krigas N."/>
            <person name="Grigoriadou K."/>
            <person name="Maloupa E."/>
            <person name="Willems A."/>
        </authorList>
    </citation>
    <scope>NUCLEOTIDE SEQUENCE</scope>
    <source>
        <strain evidence="7">LMG 31228</strain>
    </source>
</reference>
<dbReference type="GO" id="GO:0016787">
    <property type="term" value="F:hydrolase activity"/>
    <property type="evidence" value="ECO:0007669"/>
    <property type="project" value="UniProtKB-KW"/>
</dbReference>
<dbReference type="InterPro" id="IPR051013">
    <property type="entry name" value="MBL_superfamily_lactonases"/>
</dbReference>
<organism evidence="7 8">
    <name type="scientific">Neoroseomonas eburnea</name>
    <dbReference type="NCBI Taxonomy" id="1346889"/>
    <lineage>
        <taxon>Bacteria</taxon>
        <taxon>Pseudomonadati</taxon>
        <taxon>Pseudomonadota</taxon>
        <taxon>Alphaproteobacteria</taxon>
        <taxon>Acetobacterales</taxon>
        <taxon>Acetobacteraceae</taxon>
        <taxon>Neoroseomonas</taxon>
    </lineage>
</organism>
<sequence length="253" mass="26889">MKLHLLSGGRIRLRRATYIPGAPREATFDAPVPCFLVRHPKGDVLIDTGCNPAAAADPAGVWGGLAKAMPPLHGPGEHVGTSLAALGVRPEAVTVVVMTHLHFDHAGANAMFPNANFVVQGAELAAASAPDAEAWGYLRSEWDTGRPMRVIDGEADLFGDGAIRLIPLPGHTPGLMGVLLDLPRDGRVLIAGDAVPLREVLDEDLMPRNMRDAEAARASYARVRAIEAEGVLVICGHDMAQWQSLRHDADGYA</sequence>
<evidence type="ECO:0000256" key="2">
    <source>
        <dbReference type="ARBA" id="ARBA00007749"/>
    </source>
</evidence>
<comment type="similarity">
    <text evidence="2">Belongs to the metallo-beta-lactamase superfamily.</text>
</comment>
<reference evidence="7" key="1">
    <citation type="submission" date="2020-01" db="EMBL/GenBank/DDBJ databases">
        <authorList>
            <person name="Rat A."/>
        </authorList>
    </citation>
    <scope>NUCLEOTIDE SEQUENCE</scope>
    <source>
        <strain evidence="7">LMG 31228</strain>
    </source>
</reference>
<comment type="cofactor">
    <cofactor evidence="1">
        <name>Zn(2+)</name>
        <dbReference type="ChEBI" id="CHEBI:29105"/>
    </cofactor>
</comment>
<protein>
    <submittedName>
        <fullName evidence="7">N-acyl homoserine lactonase family protein</fullName>
    </submittedName>
</protein>
<evidence type="ECO:0000256" key="5">
    <source>
        <dbReference type="ARBA" id="ARBA00022833"/>
    </source>
</evidence>
<dbReference type="CDD" id="cd07729">
    <property type="entry name" value="AHL_lactonase_MBL-fold"/>
    <property type="match status" value="1"/>
</dbReference>
<dbReference type="InterPro" id="IPR036866">
    <property type="entry name" value="RibonucZ/Hydroxyglut_hydro"/>
</dbReference>
<keyword evidence="8" id="KW-1185">Reference proteome</keyword>
<feature type="domain" description="Metallo-beta-lactamase" evidence="6">
    <location>
        <begin position="31"/>
        <end position="237"/>
    </location>
</feature>
<evidence type="ECO:0000256" key="3">
    <source>
        <dbReference type="ARBA" id="ARBA00022723"/>
    </source>
</evidence>
<proteinExistence type="inferred from homology"/>
<keyword evidence="3" id="KW-0479">Metal-binding</keyword>
<dbReference type="GO" id="GO:0046872">
    <property type="term" value="F:metal ion binding"/>
    <property type="evidence" value="ECO:0007669"/>
    <property type="project" value="UniProtKB-KW"/>
</dbReference>